<dbReference type="AlphaFoldDB" id="A0A6G1HNS3"/>
<evidence type="ECO:0000313" key="5">
    <source>
        <dbReference type="EMBL" id="KAF2397405.1"/>
    </source>
</evidence>
<feature type="compositionally biased region" description="Low complexity" evidence="3">
    <location>
        <begin position="67"/>
        <end position="80"/>
    </location>
</feature>
<evidence type="ECO:0000256" key="2">
    <source>
        <dbReference type="ARBA" id="ARBA00023242"/>
    </source>
</evidence>
<gene>
    <name evidence="5" type="ORF">EJ06DRAFT_147916</name>
</gene>
<dbReference type="EMBL" id="ML996703">
    <property type="protein sequence ID" value="KAF2397405.1"/>
    <property type="molecule type" value="Genomic_DNA"/>
</dbReference>
<keyword evidence="6" id="KW-1185">Reference proteome</keyword>
<feature type="region of interest" description="Disordered" evidence="3">
    <location>
        <begin position="427"/>
        <end position="505"/>
    </location>
</feature>
<evidence type="ECO:0000313" key="6">
    <source>
        <dbReference type="Proteomes" id="UP000799640"/>
    </source>
</evidence>
<dbReference type="SMART" id="SM00353">
    <property type="entry name" value="HLH"/>
    <property type="match status" value="1"/>
</dbReference>
<reference evidence="5" key="1">
    <citation type="journal article" date="2020" name="Stud. Mycol.">
        <title>101 Dothideomycetes genomes: a test case for predicting lifestyles and emergence of pathogens.</title>
        <authorList>
            <person name="Haridas S."/>
            <person name="Albert R."/>
            <person name="Binder M."/>
            <person name="Bloem J."/>
            <person name="Labutti K."/>
            <person name="Salamov A."/>
            <person name="Andreopoulos B."/>
            <person name="Baker S."/>
            <person name="Barry K."/>
            <person name="Bills G."/>
            <person name="Bluhm B."/>
            <person name="Cannon C."/>
            <person name="Castanera R."/>
            <person name="Culley D."/>
            <person name="Daum C."/>
            <person name="Ezra D."/>
            <person name="Gonzalez J."/>
            <person name="Henrissat B."/>
            <person name="Kuo A."/>
            <person name="Liang C."/>
            <person name="Lipzen A."/>
            <person name="Lutzoni F."/>
            <person name="Magnuson J."/>
            <person name="Mondo S."/>
            <person name="Nolan M."/>
            <person name="Ohm R."/>
            <person name="Pangilinan J."/>
            <person name="Park H.-J."/>
            <person name="Ramirez L."/>
            <person name="Alfaro M."/>
            <person name="Sun H."/>
            <person name="Tritt A."/>
            <person name="Yoshinaga Y."/>
            <person name="Zwiers L.-H."/>
            <person name="Turgeon B."/>
            <person name="Goodwin S."/>
            <person name="Spatafora J."/>
            <person name="Crous P."/>
            <person name="Grigoriev I."/>
        </authorList>
    </citation>
    <scope>NUCLEOTIDE SEQUENCE</scope>
    <source>
        <strain evidence="5">CBS 262.69</strain>
    </source>
</reference>
<feature type="compositionally biased region" description="Polar residues" evidence="3">
    <location>
        <begin position="261"/>
        <end position="279"/>
    </location>
</feature>
<organism evidence="5 6">
    <name type="scientific">Trichodelitschia bisporula</name>
    <dbReference type="NCBI Taxonomy" id="703511"/>
    <lineage>
        <taxon>Eukaryota</taxon>
        <taxon>Fungi</taxon>
        <taxon>Dikarya</taxon>
        <taxon>Ascomycota</taxon>
        <taxon>Pezizomycotina</taxon>
        <taxon>Dothideomycetes</taxon>
        <taxon>Dothideomycetes incertae sedis</taxon>
        <taxon>Phaeotrichales</taxon>
        <taxon>Phaeotrichaceae</taxon>
        <taxon>Trichodelitschia</taxon>
    </lineage>
</organism>
<dbReference type="Pfam" id="PF00010">
    <property type="entry name" value="HLH"/>
    <property type="match status" value="1"/>
</dbReference>
<keyword evidence="2" id="KW-0539">Nucleus</keyword>
<feature type="compositionally biased region" description="Gly residues" evidence="3">
    <location>
        <begin position="1"/>
        <end position="17"/>
    </location>
</feature>
<feature type="compositionally biased region" description="Low complexity" evidence="3">
    <location>
        <begin position="168"/>
        <end position="179"/>
    </location>
</feature>
<dbReference type="Gene3D" id="4.10.280.10">
    <property type="entry name" value="Helix-loop-helix DNA-binding domain"/>
    <property type="match status" value="1"/>
</dbReference>
<feature type="region of interest" description="Disordered" evidence="3">
    <location>
        <begin position="151"/>
        <end position="328"/>
    </location>
</feature>
<dbReference type="GO" id="GO:0046983">
    <property type="term" value="F:protein dimerization activity"/>
    <property type="evidence" value="ECO:0007669"/>
    <property type="project" value="InterPro"/>
</dbReference>
<dbReference type="OrthoDB" id="8964853at2759"/>
<dbReference type="PROSITE" id="PS50888">
    <property type="entry name" value="BHLH"/>
    <property type="match status" value="1"/>
</dbReference>
<feature type="domain" description="BHLH" evidence="4">
    <location>
        <begin position="326"/>
        <end position="377"/>
    </location>
</feature>
<dbReference type="SUPFAM" id="SSF47459">
    <property type="entry name" value="HLH, helix-loop-helix DNA-binding domain"/>
    <property type="match status" value="1"/>
</dbReference>
<dbReference type="InterPro" id="IPR011598">
    <property type="entry name" value="bHLH_dom"/>
</dbReference>
<dbReference type="Proteomes" id="UP000799640">
    <property type="component" value="Unassembled WGS sequence"/>
</dbReference>
<name>A0A6G1HNS3_9PEZI</name>
<proteinExistence type="predicted"/>
<feature type="region of interest" description="Disordered" evidence="3">
    <location>
        <begin position="1"/>
        <end position="120"/>
    </location>
</feature>
<feature type="compositionally biased region" description="Basic and acidic residues" evidence="3">
    <location>
        <begin position="237"/>
        <end position="250"/>
    </location>
</feature>
<sequence>MDPSGGGQYPPGGGQHPSGGIQRNPLPSYSTQPSLPPIAALELTPYTEPPHAHLRGAPDARDSGNWSISQSQSKHSSAASNLNGLPLQTILNPNEHSPSRSSLQDGYFPSRTPQASLPSINHYGHEHLSRASLDVLDSRRSSVDSRMGATMGHLQIGTPSEYRSQNPSQVSLTSTLQQQRGITEQRSGPLSPMGPGPMSGRIPPRRAPVITPIPRNVSGQPDPTAASPTKGYAWAFPDDKQDDEQRRSESSGDSSGDRTFPSRQNSLAHSMTSTYTADSQLPAGQRRFGEDPHTHHHSIQHRSVSNLQSSDTPSGTGSGNYSRTPELRISHKMAERKRRSEMKSLFEELNNILPNPPGGKSSKWETLTKAIEHVKLLKYGEATARRDLENCRSDLGKLRRHEKEIHDLKAELLATYERLHNLEPNNRQSFGAYGNQLLHSPHHPSQLHPQPSPSNQTGAHPPLPWHPAPNGASMQGVEYPPGQQQYEHTPGQPYEHQPGPQYGHR</sequence>
<dbReference type="GO" id="GO:0045944">
    <property type="term" value="P:positive regulation of transcription by RNA polymerase II"/>
    <property type="evidence" value="ECO:0007669"/>
    <property type="project" value="TreeGrafter"/>
</dbReference>
<dbReference type="GO" id="GO:0003677">
    <property type="term" value="F:DNA binding"/>
    <property type="evidence" value="ECO:0007669"/>
    <property type="project" value="UniProtKB-KW"/>
</dbReference>
<dbReference type="PANTHER" id="PTHR10328">
    <property type="entry name" value="PROTEIN MAX MYC-ASSOCIATED FACTOR X"/>
    <property type="match status" value="1"/>
</dbReference>
<feature type="compositionally biased region" description="Polar residues" evidence="3">
    <location>
        <begin position="89"/>
        <end position="104"/>
    </location>
</feature>
<dbReference type="InterPro" id="IPR036638">
    <property type="entry name" value="HLH_DNA-bd_sf"/>
</dbReference>
<feature type="compositionally biased region" description="Low complexity" evidence="3">
    <location>
        <begin position="186"/>
        <end position="202"/>
    </location>
</feature>
<protein>
    <submittedName>
        <fullName evidence="5">HLH-domain-containing protein</fullName>
    </submittedName>
</protein>
<feature type="compositionally biased region" description="Low complexity" evidence="3">
    <location>
        <begin position="436"/>
        <end position="449"/>
    </location>
</feature>
<dbReference type="GO" id="GO:0090575">
    <property type="term" value="C:RNA polymerase II transcription regulator complex"/>
    <property type="evidence" value="ECO:0007669"/>
    <property type="project" value="TreeGrafter"/>
</dbReference>
<feature type="compositionally biased region" description="Polar residues" evidence="3">
    <location>
        <begin position="157"/>
        <end position="167"/>
    </location>
</feature>
<dbReference type="GO" id="GO:0003700">
    <property type="term" value="F:DNA-binding transcription factor activity"/>
    <property type="evidence" value="ECO:0007669"/>
    <property type="project" value="TreeGrafter"/>
</dbReference>
<keyword evidence="1" id="KW-0238">DNA-binding</keyword>
<dbReference type="PANTHER" id="PTHR10328:SF15">
    <property type="entry name" value="BHLH TRANSCRIPTION FACTOR"/>
    <property type="match status" value="1"/>
</dbReference>
<accession>A0A6G1HNS3</accession>
<evidence type="ECO:0000256" key="3">
    <source>
        <dbReference type="SAM" id="MobiDB-lite"/>
    </source>
</evidence>
<evidence type="ECO:0000256" key="1">
    <source>
        <dbReference type="ARBA" id="ARBA00023125"/>
    </source>
</evidence>
<evidence type="ECO:0000259" key="4">
    <source>
        <dbReference type="PROSITE" id="PS50888"/>
    </source>
</evidence>
<feature type="compositionally biased region" description="Polar residues" evidence="3">
    <location>
        <begin position="301"/>
        <end position="323"/>
    </location>
</feature>